<protein>
    <submittedName>
        <fullName evidence="2">AAA family ATPase</fullName>
    </submittedName>
</protein>
<dbReference type="InterPro" id="IPR049945">
    <property type="entry name" value="AAA_22"/>
</dbReference>
<evidence type="ECO:0000259" key="1">
    <source>
        <dbReference type="SMART" id="SM00382"/>
    </source>
</evidence>
<keyword evidence="3" id="KW-1185">Reference proteome</keyword>
<dbReference type="AlphaFoldDB" id="A0A939DMC5"/>
<reference evidence="2" key="1">
    <citation type="submission" date="2021-03" db="EMBL/GenBank/DDBJ databases">
        <title>novel species isolated from a fishpond in China.</title>
        <authorList>
            <person name="Lu H."/>
            <person name="Cai Z."/>
        </authorList>
    </citation>
    <scope>NUCLEOTIDE SEQUENCE</scope>
    <source>
        <strain evidence="2">JCM 30855</strain>
    </source>
</reference>
<dbReference type="PANTHER" id="PTHR35894:SF5">
    <property type="entry name" value="MU-LIKE PROPHAGE FLUMU DNA TRANSPOSITION PROTEIN B"/>
    <property type="match status" value="1"/>
</dbReference>
<sequence>MAQKHIEYPTSYNDNYTEQDQVHVRKIIDFMNASKSRTGRWLARAVDVSDAYISSLLNGAHPVEAGKLIYKILPVIEDSQRDNAPGEFVETSIFHMVRHACRMAKDSGMFSIVSGAPGVGKTKALKRFKELYPNSLYLCGSEVINSTAIIDMLLDELNVKATGKLRKSMKVDRIVDQLADTQRLIILDEADKCQVDTPDPLRTISDRTGCGVVLAGNIGLRDAVASGAGRYDLIESRVVFWPKPLLHVSLEDVSQLLRPYLRDDQIAESESFEEIARYAAQVVDGSARKLVRSLVPNIQMLIQQKEAKSDYKGIDRRMIAFIAKNFMGINHPPAIPHRTAAVPV</sequence>
<proteinExistence type="predicted"/>
<dbReference type="InterPro" id="IPR052026">
    <property type="entry name" value="ExeA_AAA_ATPase_DNA-bind"/>
</dbReference>
<name>A0A939DMC5_9ALTE</name>
<dbReference type="GO" id="GO:0016887">
    <property type="term" value="F:ATP hydrolysis activity"/>
    <property type="evidence" value="ECO:0007669"/>
    <property type="project" value="InterPro"/>
</dbReference>
<dbReference type="Gene3D" id="3.40.50.300">
    <property type="entry name" value="P-loop containing nucleotide triphosphate hydrolases"/>
    <property type="match status" value="1"/>
</dbReference>
<dbReference type="Proteomes" id="UP000664654">
    <property type="component" value="Unassembled WGS sequence"/>
</dbReference>
<gene>
    <name evidence="2" type="ORF">J0A66_05895</name>
</gene>
<evidence type="ECO:0000313" key="3">
    <source>
        <dbReference type="Proteomes" id="UP000664654"/>
    </source>
</evidence>
<dbReference type="PANTHER" id="PTHR35894">
    <property type="entry name" value="GENERAL SECRETION PATHWAY PROTEIN A-RELATED"/>
    <property type="match status" value="1"/>
</dbReference>
<accession>A0A939DMC5</accession>
<dbReference type="RefSeq" id="WP_206572878.1">
    <property type="nucleotide sequence ID" value="NZ_JAFKCV010000003.1"/>
</dbReference>
<comment type="caution">
    <text evidence="2">The sequence shown here is derived from an EMBL/GenBank/DDBJ whole genome shotgun (WGS) entry which is preliminary data.</text>
</comment>
<dbReference type="InterPro" id="IPR003593">
    <property type="entry name" value="AAA+_ATPase"/>
</dbReference>
<dbReference type="EMBL" id="JAFKCV010000003">
    <property type="protein sequence ID" value="MBN7824755.1"/>
    <property type="molecule type" value="Genomic_DNA"/>
</dbReference>
<evidence type="ECO:0000313" key="2">
    <source>
        <dbReference type="EMBL" id="MBN7824755.1"/>
    </source>
</evidence>
<dbReference type="InterPro" id="IPR027417">
    <property type="entry name" value="P-loop_NTPase"/>
</dbReference>
<dbReference type="SMART" id="SM00382">
    <property type="entry name" value="AAA"/>
    <property type="match status" value="1"/>
</dbReference>
<dbReference type="SUPFAM" id="SSF52540">
    <property type="entry name" value="P-loop containing nucleoside triphosphate hydrolases"/>
    <property type="match status" value="1"/>
</dbReference>
<organism evidence="2 3">
    <name type="scientific">Bowmanella dokdonensis</name>
    <dbReference type="NCBI Taxonomy" id="751969"/>
    <lineage>
        <taxon>Bacteria</taxon>
        <taxon>Pseudomonadati</taxon>
        <taxon>Pseudomonadota</taxon>
        <taxon>Gammaproteobacteria</taxon>
        <taxon>Alteromonadales</taxon>
        <taxon>Alteromonadaceae</taxon>
        <taxon>Bowmanella</taxon>
    </lineage>
</organism>
<feature type="domain" description="AAA+ ATPase" evidence="1">
    <location>
        <begin position="107"/>
        <end position="239"/>
    </location>
</feature>
<dbReference type="Pfam" id="PF13401">
    <property type="entry name" value="AAA_22"/>
    <property type="match status" value="1"/>
</dbReference>